<sequence length="59" mass="6573">MSSAICNEILWPDEEYLPPADAVIGYHPHNQRGLCTAHAVHRFIKLLTDVFGDICSYSG</sequence>
<accession>A0ABV6IVU9</accession>
<evidence type="ECO:0000313" key="1">
    <source>
        <dbReference type="EMBL" id="MFC0387736.1"/>
    </source>
</evidence>
<dbReference type="RefSeq" id="WP_377053472.1">
    <property type="nucleotide sequence ID" value="NZ_JBHLVZ010000069.1"/>
</dbReference>
<dbReference type="EMBL" id="JBHLVZ010000069">
    <property type="protein sequence ID" value="MFC0387736.1"/>
    <property type="molecule type" value="Genomic_DNA"/>
</dbReference>
<keyword evidence="2" id="KW-1185">Reference proteome</keyword>
<dbReference type="Proteomes" id="UP001589789">
    <property type="component" value="Unassembled WGS sequence"/>
</dbReference>
<proteinExistence type="predicted"/>
<comment type="caution">
    <text evidence="1">The sequence shown here is derived from an EMBL/GenBank/DDBJ whole genome shotgun (WGS) entry which is preliminary data.</text>
</comment>
<evidence type="ECO:0000313" key="2">
    <source>
        <dbReference type="Proteomes" id="UP001589789"/>
    </source>
</evidence>
<protein>
    <submittedName>
        <fullName evidence="1">Uncharacterized protein</fullName>
    </submittedName>
</protein>
<name>A0ABV6IVU9_9PROT</name>
<reference evidence="1 2" key="1">
    <citation type="submission" date="2024-09" db="EMBL/GenBank/DDBJ databases">
        <authorList>
            <person name="Sun Q."/>
            <person name="Mori K."/>
        </authorList>
    </citation>
    <scope>NUCLEOTIDE SEQUENCE [LARGE SCALE GENOMIC DNA]</scope>
    <source>
        <strain evidence="1 2">CCM 7468</strain>
    </source>
</reference>
<gene>
    <name evidence="1" type="ORF">ACFFIC_19640</name>
</gene>
<organism evidence="1 2">
    <name type="scientific">Muricoccus vinaceus</name>
    <dbReference type="NCBI Taxonomy" id="424704"/>
    <lineage>
        <taxon>Bacteria</taxon>
        <taxon>Pseudomonadati</taxon>
        <taxon>Pseudomonadota</taxon>
        <taxon>Alphaproteobacteria</taxon>
        <taxon>Acetobacterales</taxon>
        <taxon>Roseomonadaceae</taxon>
        <taxon>Muricoccus</taxon>
    </lineage>
</organism>